<dbReference type="InterPro" id="IPR012916">
    <property type="entry name" value="RED_N"/>
</dbReference>
<dbReference type="Proteomes" id="UP001529510">
    <property type="component" value="Unassembled WGS sequence"/>
</dbReference>
<dbReference type="InterPro" id="IPR039896">
    <property type="entry name" value="Red-like"/>
</dbReference>
<keyword evidence="5" id="KW-1185">Reference proteome</keyword>
<evidence type="ECO:0000313" key="4">
    <source>
        <dbReference type="EMBL" id="KAL0161957.1"/>
    </source>
</evidence>
<proteinExistence type="predicted"/>
<gene>
    <name evidence="4" type="ORF">M9458_041353</name>
</gene>
<comment type="subcellular location">
    <subcellularLocation>
        <location evidence="1">Nucleus</location>
    </subcellularLocation>
</comment>
<dbReference type="Pfam" id="PF07808">
    <property type="entry name" value="RED_N"/>
    <property type="match status" value="1"/>
</dbReference>
<keyword evidence="2" id="KW-0539">Nucleus</keyword>
<comment type="caution">
    <text evidence="4">The sequence shown here is derived from an EMBL/GenBank/DDBJ whole genome shotgun (WGS) entry which is preliminary data.</text>
</comment>
<name>A0ABD0NJ13_CIRMR</name>
<dbReference type="GO" id="GO:0005634">
    <property type="term" value="C:nucleus"/>
    <property type="evidence" value="ECO:0007669"/>
    <property type="project" value="UniProtKB-SubCell"/>
</dbReference>
<feature type="domain" description="RED-like N-terminal" evidence="3">
    <location>
        <begin position="1"/>
        <end position="55"/>
    </location>
</feature>
<evidence type="ECO:0000256" key="2">
    <source>
        <dbReference type="ARBA" id="ARBA00023242"/>
    </source>
</evidence>
<reference evidence="4 5" key="1">
    <citation type="submission" date="2024-05" db="EMBL/GenBank/DDBJ databases">
        <title>Genome sequencing and assembly of Indian major carp, Cirrhinus mrigala (Hamilton, 1822).</title>
        <authorList>
            <person name="Mohindra V."/>
            <person name="Chowdhury L.M."/>
            <person name="Lal K."/>
            <person name="Jena J.K."/>
        </authorList>
    </citation>
    <scope>NUCLEOTIDE SEQUENCE [LARGE SCALE GENOMIC DNA]</scope>
    <source>
        <strain evidence="4">CM1030</strain>
        <tissue evidence="4">Blood</tissue>
    </source>
</reference>
<evidence type="ECO:0000259" key="3">
    <source>
        <dbReference type="Pfam" id="PF07808"/>
    </source>
</evidence>
<dbReference type="AlphaFoldDB" id="A0ABD0NJ13"/>
<feature type="non-terminal residue" evidence="4">
    <location>
        <position position="56"/>
    </location>
</feature>
<evidence type="ECO:0000313" key="5">
    <source>
        <dbReference type="Proteomes" id="UP001529510"/>
    </source>
</evidence>
<accession>A0ABD0NJ13</accession>
<organism evidence="4 5">
    <name type="scientific">Cirrhinus mrigala</name>
    <name type="common">Mrigala</name>
    <dbReference type="NCBI Taxonomy" id="683832"/>
    <lineage>
        <taxon>Eukaryota</taxon>
        <taxon>Metazoa</taxon>
        <taxon>Chordata</taxon>
        <taxon>Craniata</taxon>
        <taxon>Vertebrata</taxon>
        <taxon>Euteleostomi</taxon>
        <taxon>Actinopterygii</taxon>
        <taxon>Neopterygii</taxon>
        <taxon>Teleostei</taxon>
        <taxon>Ostariophysi</taxon>
        <taxon>Cypriniformes</taxon>
        <taxon>Cyprinidae</taxon>
        <taxon>Labeoninae</taxon>
        <taxon>Labeonini</taxon>
        <taxon>Cirrhinus</taxon>
    </lineage>
</organism>
<protein>
    <recommendedName>
        <fullName evidence="3">RED-like N-terminal domain-containing protein</fullName>
    </recommendedName>
</protein>
<dbReference type="PANTHER" id="PTHR12765">
    <property type="entry name" value="RED PROTEIN IK FACTOR CYTOKINE IK"/>
    <property type="match status" value="1"/>
</dbReference>
<feature type="non-terminal residue" evidence="4">
    <location>
        <position position="1"/>
    </location>
</feature>
<sequence length="56" mass="6727">YYAKLRQQEMERERELAEKYRDRARERRDGVNKDYEETELISTTANYRAVGPTAEA</sequence>
<dbReference type="EMBL" id="JAMKFB020000021">
    <property type="protein sequence ID" value="KAL0161957.1"/>
    <property type="molecule type" value="Genomic_DNA"/>
</dbReference>
<evidence type="ECO:0000256" key="1">
    <source>
        <dbReference type="ARBA" id="ARBA00004123"/>
    </source>
</evidence>